<protein>
    <submittedName>
        <fullName evidence="3">Uncharacterized protein LOC108629725 isoform X1</fullName>
    </submittedName>
</protein>
<keyword evidence="1" id="KW-0472">Membrane</keyword>
<dbReference type="Proteomes" id="UP000694925">
    <property type="component" value="Unplaced"/>
</dbReference>
<sequence length="437" mass="49440">MQGRPRIFLSHSRLWSTVVILRRHTVGLRCPTGSNCRHAWRCAVDQIFFFTSQKDVGSIFSWGAKSKSNKTKPEDEDEEEELSVEDQIGTFTKDQFRKESLQTFDRLRRKSQIRNPSQDLIDANNASLDKFETLEGGKCIDHRCPEKSLPPLDEQINRNDNGSRIEPAGKLKMKYSGQNRGQAALQSRRIVISTEDLAGRDVARVVWQRMNALEKKTAKHGTVVRSTALIVKSSRGSSSPSAAESGRTYVLLTPGEYSTITTVIDGSPGIKPKDTMGKQPNGKVAWKSNQFVADTNSLGIAKSCRVSRVEPNRRSWEWTGSQTDCCVARDSFDHARSSSDSNLRPPSMITTKVTEKIESKQARQEGKQWHKAFHLFLPAFILVLAVLFSLFQPELTILNQLRIKRDMVNELIEETINNIRNQYCIPMLEAFRNRLAL</sequence>
<dbReference type="AlphaFoldDB" id="A0AAJ7WEC2"/>
<gene>
    <name evidence="3" type="primary">LOC108629725</name>
</gene>
<keyword evidence="1" id="KW-1133">Transmembrane helix</keyword>
<name>A0AAJ7WEC2_9HYME</name>
<keyword evidence="1" id="KW-0812">Transmembrane</keyword>
<accession>A0AAJ7WEC2</accession>
<organism evidence="2 3">
    <name type="scientific">Ceratina calcarata</name>
    <dbReference type="NCBI Taxonomy" id="156304"/>
    <lineage>
        <taxon>Eukaryota</taxon>
        <taxon>Metazoa</taxon>
        <taxon>Ecdysozoa</taxon>
        <taxon>Arthropoda</taxon>
        <taxon>Hexapoda</taxon>
        <taxon>Insecta</taxon>
        <taxon>Pterygota</taxon>
        <taxon>Neoptera</taxon>
        <taxon>Endopterygota</taxon>
        <taxon>Hymenoptera</taxon>
        <taxon>Apocrita</taxon>
        <taxon>Aculeata</taxon>
        <taxon>Apoidea</taxon>
        <taxon>Anthophila</taxon>
        <taxon>Apidae</taxon>
        <taxon>Ceratina</taxon>
        <taxon>Zadontomerus</taxon>
    </lineage>
</organism>
<reference evidence="3" key="1">
    <citation type="submission" date="2025-08" db="UniProtKB">
        <authorList>
            <consortium name="RefSeq"/>
        </authorList>
    </citation>
    <scope>IDENTIFICATION</scope>
    <source>
        <tissue evidence="3">Whole body</tissue>
    </source>
</reference>
<dbReference type="RefSeq" id="XP_026673311.1">
    <property type="nucleotide sequence ID" value="XM_026817510.1"/>
</dbReference>
<dbReference type="GeneID" id="108629725"/>
<feature type="transmembrane region" description="Helical" evidence="1">
    <location>
        <begin position="372"/>
        <end position="391"/>
    </location>
</feature>
<evidence type="ECO:0000313" key="3">
    <source>
        <dbReference type="RefSeq" id="XP_026673311.1"/>
    </source>
</evidence>
<proteinExistence type="predicted"/>
<keyword evidence="2" id="KW-1185">Reference proteome</keyword>
<evidence type="ECO:0000313" key="2">
    <source>
        <dbReference type="Proteomes" id="UP000694925"/>
    </source>
</evidence>
<evidence type="ECO:0000256" key="1">
    <source>
        <dbReference type="SAM" id="Phobius"/>
    </source>
</evidence>